<dbReference type="OrthoDB" id="1740536at2759"/>
<feature type="compositionally biased region" description="Basic and acidic residues" evidence="1">
    <location>
        <begin position="107"/>
        <end position="137"/>
    </location>
</feature>
<evidence type="ECO:0000256" key="1">
    <source>
        <dbReference type="SAM" id="MobiDB-lite"/>
    </source>
</evidence>
<evidence type="ECO:0000313" key="2">
    <source>
        <dbReference type="EMBL" id="GAV56591.1"/>
    </source>
</evidence>
<keyword evidence="3" id="KW-1185">Reference proteome</keyword>
<evidence type="ECO:0000313" key="3">
    <source>
        <dbReference type="Proteomes" id="UP000187406"/>
    </source>
</evidence>
<proteinExistence type="predicted"/>
<organism evidence="2 3">
    <name type="scientific">Cephalotus follicularis</name>
    <name type="common">Albany pitcher plant</name>
    <dbReference type="NCBI Taxonomy" id="3775"/>
    <lineage>
        <taxon>Eukaryota</taxon>
        <taxon>Viridiplantae</taxon>
        <taxon>Streptophyta</taxon>
        <taxon>Embryophyta</taxon>
        <taxon>Tracheophyta</taxon>
        <taxon>Spermatophyta</taxon>
        <taxon>Magnoliopsida</taxon>
        <taxon>eudicotyledons</taxon>
        <taxon>Gunneridae</taxon>
        <taxon>Pentapetalae</taxon>
        <taxon>rosids</taxon>
        <taxon>fabids</taxon>
        <taxon>Oxalidales</taxon>
        <taxon>Cephalotaceae</taxon>
        <taxon>Cephalotus</taxon>
    </lineage>
</organism>
<feature type="region of interest" description="Disordered" evidence="1">
    <location>
        <begin position="100"/>
        <end position="158"/>
    </location>
</feature>
<name>A0A1Q3ALH1_CEPFO</name>
<gene>
    <name evidence="2" type="ORF">CFOL_v3_00133</name>
</gene>
<dbReference type="Proteomes" id="UP000187406">
    <property type="component" value="Unassembled WGS sequence"/>
</dbReference>
<comment type="caution">
    <text evidence="2">The sequence shown here is derived from an EMBL/GenBank/DDBJ whole genome shotgun (WGS) entry which is preliminary data.</text>
</comment>
<sequence length="197" mass="23040">MFVTKFLNSTTQRKNSNHLINVVHGKNESLKNYLTRFNKESLMVKDLEPSFTLAALNSGLRDNSLFTFSPMKKPTHDMTDLLRRVEKYVNVEEGLATRKHKTSWFDQQEKEEHSRRAPGKKQERKERPELTKDDLRHKLSKNKKSPKMGTPIPSYNNFAPMLETQTRILAVEKDKVPIQWPVPLRSPTKKRDSTKYC</sequence>
<accession>A0A1Q3ALH1</accession>
<dbReference type="InParanoid" id="A0A1Q3ALH1"/>
<reference evidence="3" key="1">
    <citation type="submission" date="2016-04" db="EMBL/GenBank/DDBJ databases">
        <title>Cephalotus genome sequencing.</title>
        <authorList>
            <person name="Fukushima K."/>
            <person name="Hasebe M."/>
            <person name="Fang X."/>
        </authorList>
    </citation>
    <scope>NUCLEOTIDE SEQUENCE [LARGE SCALE GENOMIC DNA]</scope>
    <source>
        <strain evidence="3">cv. St1</strain>
    </source>
</reference>
<dbReference type="AlphaFoldDB" id="A0A1Q3ALH1"/>
<protein>
    <recommendedName>
        <fullName evidence="4">Retrotransposon gag domain-containing protein</fullName>
    </recommendedName>
</protein>
<evidence type="ECO:0008006" key="4">
    <source>
        <dbReference type="Google" id="ProtNLM"/>
    </source>
</evidence>
<dbReference type="EMBL" id="BDDD01000003">
    <property type="protein sequence ID" value="GAV56591.1"/>
    <property type="molecule type" value="Genomic_DNA"/>
</dbReference>